<reference evidence="2 3" key="1">
    <citation type="submission" date="2015-04" db="EMBL/GenBank/DDBJ databases">
        <title>The draft genome sequence of Erythrobacr gangjinensis K7-2.</title>
        <authorList>
            <person name="Zhuang L."/>
            <person name="Liu Y."/>
            <person name="Shao Z."/>
        </authorList>
    </citation>
    <scope>NUCLEOTIDE SEQUENCE [LARGE SCALE GENOMIC DNA]</scope>
    <source>
        <strain evidence="2 3">K7-2</strain>
    </source>
</reference>
<dbReference type="PATRIC" id="fig|502682.8.peg.1874"/>
<keyword evidence="1" id="KW-0812">Transmembrane</keyword>
<dbReference type="Proteomes" id="UP000053070">
    <property type="component" value="Unassembled WGS sequence"/>
</dbReference>
<organism evidence="2 3">
    <name type="scientific">Aurantiacibacter gangjinensis</name>
    <dbReference type="NCBI Taxonomy" id="502682"/>
    <lineage>
        <taxon>Bacteria</taxon>
        <taxon>Pseudomonadati</taxon>
        <taxon>Pseudomonadota</taxon>
        <taxon>Alphaproteobacteria</taxon>
        <taxon>Sphingomonadales</taxon>
        <taxon>Erythrobacteraceae</taxon>
        <taxon>Aurantiacibacter</taxon>
    </lineage>
</organism>
<dbReference type="EMBL" id="LBHC01000002">
    <property type="protein sequence ID" value="KLE31684.1"/>
    <property type="molecule type" value="Genomic_DNA"/>
</dbReference>
<name>A0A0G9MM49_9SPHN</name>
<protein>
    <submittedName>
        <fullName evidence="2">Uncharacterized protein</fullName>
    </submittedName>
</protein>
<dbReference type="AlphaFoldDB" id="A0A0G9MM49"/>
<keyword evidence="1" id="KW-1133">Transmembrane helix</keyword>
<accession>A0A0G9MM49</accession>
<evidence type="ECO:0000313" key="2">
    <source>
        <dbReference type="EMBL" id="KLE31684.1"/>
    </source>
</evidence>
<gene>
    <name evidence="2" type="ORF">AAW01_09190</name>
</gene>
<proteinExistence type="predicted"/>
<feature type="transmembrane region" description="Helical" evidence="1">
    <location>
        <begin position="45"/>
        <end position="71"/>
    </location>
</feature>
<keyword evidence="3" id="KW-1185">Reference proteome</keyword>
<keyword evidence="1" id="KW-0472">Membrane</keyword>
<evidence type="ECO:0000256" key="1">
    <source>
        <dbReference type="SAM" id="Phobius"/>
    </source>
</evidence>
<sequence>MIAFVIAAICNACAPARELLSITITGDNTMQKATTAAAPTADRSAITMLGGTASAFLAMLTVVATTSTAAVSMMM</sequence>
<evidence type="ECO:0000313" key="3">
    <source>
        <dbReference type="Proteomes" id="UP000053070"/>
    </source>
</evidence>
<comment type="caution">
    <text evidence="2">The sequence shown here is derived from an EMBL/GenBank/DDBJ whole genome shotgun (WGS) entry which is preliminary data.</text>
</comment>